<dbReference type="InterPro" id="IPR003765">
    <property type="entry name" value="NO3_reductase_chaperone_NarJ"/>
</dbReference>
<dbReference type="Proteomes" id="UP000199087">
    <property type="component" value="Unassembled WGS sequence"/>
</dbReference>
<name>A0A0U1P3X7_9BACI</name>
<dbReference type="EMBL" id="CVRB01000006">
    <property type="protein sequence ID" value="CRK84940.1"/>
    <property type="molecule type" value="Genomic_DNA"/>
</dbReference>
<dbReference type="OrthoDB" id="5296272at2"/>
<dbReference type="GO" id="GO:0042128">
    <property type="term" value="P:nitrate assimilation"/>
    <property type="evidence" value="ECO:0007669"/>
    <property type="project" value="UniProtKB-KW"/>
</dbReference>
<dbReference type="InterPro" id="IPR020945">
    <property type="entry name" value="DMSO/NO3_reduct_chaperone"/>
</dbReference>
<dbReference type="InterPro" id="IPR036411">
    <property type="entry name" value="TorD-like_sf"/>
</dbReference>
<keyword evidence="1" id="KW-0534">Nitrate assimilation</keyword>
<accession>A0A0U1P3X7</accession>
<evidence type="ECO:0000256" key="1">
    <source>
        <dbReference type="ARBA" id="ARBA00023063"/>
    </source>
</evidence>
<dbReference type="GO" id="GO:0051131">
    <property type="term" value="P:chaperone-mediated protein complex assembly"/>
    <property type="evidence" value="ECO:0007669"/>
    <property type="project" value="InterPro"/>
</dbReference>
<organism evidence="2 3">
    <name type="scientific">Neobacillus massiliamazoniensis</name>
    <dbReference type="NCBI Taxonomy" id="1499688"/>
    <lineage>
        <taxon>Bacteria</taxon>
        <taxon>Bacillati</taxon>
        <taxon>Bacillota</taxon>
        <taxon>Bacilli</taxon>
        <taxon>Bacillales</taxon>
        <taxon>Bacillaceae</taxon>
        <taxon>Neobacillus</taxon>
    </lineage>
</organism>
<dbReference type="GO" id="GO:0051082">
    <property type="term" value="F:unfolded protein binding"/>
    <property type="evidence" value="ECO:0007669"/>
    <property type="project" value="InterPro"/>
</dbReference>
<evidence type="ECO:0000313" key="3">
    <source>
        <dbReference type="Proteomes" id="UP000199087"/>
    </source>
</evidence>
<protein>
    <submittedName>
        <fullName evidence="2">Nitrate reductase molybdenum cofactor assembly chaperone</fullName>
    </submittedName>
</protein>
<dbReference type="PANTHER" id="PTHR43680:SF2">
    <property type="entry name" value="NITRATE REDUCTASE MOLYBDENUM COFACTOR ASSEMBLY CHAPERONE NARJ"/>
    <property type="match status" value="1"/>
</dbReference>
<dbReference type="RefSeq" id="WP_090639417.1">
    <property type="nucleotide sequence ID" value="NZ_CVRB01000006.1"/>
</dbReference>
<dbReference type="STRING" id="1499688.BN000_04999"/>
<sequence length="200" mass="23599">MTDEKKAILVVVSRILEYPNKPFFEERLSMFSFIHENISSEDVRKEVINRIYPLYEMSLKDLQELFVETFDYKEKTNLYLTAHELGDSRKRGIALIQLQKLIFEAGFDFVGKELADYIPMLLEFLAVAPEEERFFNLSKRVAYAIQRILNNLSDRNPYFPAVELLQLFVFEASGSEEISKLEYLREEADLNELPFPLMYR</sequence>
<proteinExistence type="predicted"/>
<reference evidence="3" key="1">
    <citation type="submission" date="2015-05" db="EMBL/GenBank/DDBJ databases">
        <authorList>
            <person name="Urmite Genomes"/>
        </authorList>
    </citation>
    <scope>NUCLEOTIDE SEQUENCE [LARGE SCALE GENOMIC DNA]</scope>
    <source>
        <strain evidence="3">LF1</strain>
    </source>
</reference>
<dbReference type="SUPFAM" id="SSF89155">
    <property type="entry name" value="TorD-like"/>
    <property type="match status" value="1"/>
</dbReference>
<dbReference type="NCBIfam" id="TIGR00684">
    <property type="entry name" value="narJ"/>
    <property type="match status" value="1"/>
</dbReference>
<keyword evidence="3" id="KW-1185">Reference proteome</keyword>
<dbReference type="PANTHER" id="PTHR43680">
    <property type="entry name" value="NITRATE REDUCTASE MOLYBDENUM COFACTOR ASSEMBLY CHAPERONE"/>
    <property type="match status" value="1"/>
</dbReference>
<dbReference type="AlphaFoldDB" id="A0A0U1P3X7"/>
<gene>
    <name evidence="2" type="ORF">BN000_04999</name>
</gene>
<evidence type="ECO:0000313" key="2">
    <source>
        <dbReference type="EMBL" id="CRK84940.1"/>
    </source>
</evidence>
<dbReference type="Pfam" id="PF02613">
    <property type="entry name" value="Nitrate_red_del"/>
    <property type="match status" value="1"/>
</dbReference>
<dbReference type="GO" id="GO:0016530">
    <property type="term" value="F:metallochaperone activity"/>
    <property type="evidence" value="ECO:0007669"/>
    <property type="project" value="TreeGrafter"/>
</dbReference>